<organism evidence="7 8">
    <name type="scientific">Mesorhizobium temperatum</name>
    <dbReference type="NCBI Taxonomy" id="241416"/>
    <lineage>
        <taxon>Bacteria</taxon>
        <taxon>Pseudomonadati</taxon>
        <taxon>Pseudomonadota</taxon>
        <taxon>Alphaproteobacteria</taxon>
        <taxon>Hyphomicrobiales</taxon>
        <taxon>Phyllobacteriaceae</taxon>
        <taxon>Mesorhizobium</taxon>
    </lineage>
</organism>
<keyword evidence="8" id="KW-1185">Reference proteome</keyword>
<dbReference type="SUPFAM" id="SSF53383">
    <property type="entry name" value="PLP-dependent transferases"/>
    <property type="match status" value="1"/>
</dbReference>
<dbReference type="InterPro" id="IPR015421">
    <property type="entry name" value="PyrdxlP-dep_Trfase_major"/>
</dbReference>
<evidence type="ECO:0000256" key="5">
    <source>
        <dbReference type="SAM" id="MobiDB-lite"/>
    </source>
</evidence>
<dbReference type="InterPro" id="IPR001597">
    <property type="entry name" value="ArAA_b-elim_lyase/Thr_aldolase"/>
</dbReference>
<reference evidence="7 8" key="1">
    <citation type="submission" date="2017-08" db="EMBL/GenBank/DDBJ databases">
        <title>Mesorhizobium wenxinae sp. nov., a novel rhizobial species isolated from root nodules of chickpea (Cicer arietinum L.).</title>
        <authorList>
            <person name="Zhang J."/>
        </authorList>
    </citation>
    <scope>NUCLEOTIDE SEQUENCE [LARGE SCALE GENOMIC DNA]</scope>
    <source>
        <strain evidence="7 8">SDW018</strain>
    </source>
</reference>
<evidence type="ECO:0000256" key="1">
    <source>
        <dbReference type="ARBA" id="ARBA00001933"/>
    </source>
</evidence>
<keyword evidence="4" id="KW-0663">Pyridoxal phosphate</keyword>
<sequence>MVYDSETHIANVAGPFLPASYIKEVRELADEHALPLHLDGACVFNAAIASNWTAAKIAEDVNSIIFSLSKGLAAPFGSMVCGPRHFVERVRRYRKLLGRRPPPSWVHAQRGYRDASNYGGPADRRPPTRAAAGGEDSGRSRHSPGASGHRY</sequence>
<evidence type="ECO:0000259" key="6">
    <source>
        <dbReference type="Pfam" id="PF01212"/>
    </source>
</evidence>
<comment type="caution">
    <text evidence="7">The sequence shown here is derived from an EMBL/GenBank/DDBJ whole genome shotgun (WGS) entry which is preliminary data.</text>
</comment>
<comment type="similarity">
    <text evidence="2">Belongs to the threonine aldolase family.</text>
</comment>
<dbReference type="InterPro" id="IPR015424">
    <property type="entry name" value="PyrdxlP-dep_Trfase"/>
</dbReference>
<evidence type="ECO:0000256" key="2">
    <source>
        <dbReference type="ARBA" id="ARBA00006966"/>
    </source>
</evidence>
<dbReference type="PANTHER" id="PTHR48097">
    <property type="entry name" value="L-THREONINE ALDOLASE-RELATED"/>
    <property type="match status" value="1"/>
</dbReference>
<dbReference type="GO" id="GO:0005829">
    <property type="term" value="C:cytosol"/>
    <property type="evidence" value="ECO:0007669"/>
    <property type="project" value="TreeGrafter"/>
</dbReference>
<feature type="domain" description="Aromatic amino acid beta-eliminating lyase/threonine aldolase" evidence="6">
    <location>
        <begin position="11"/>
        <end position="100"/>
    </location>
</feature>
<dbReference type="AlphaFoldDB" id="A0A271LHY1"/>
<dbReference type="EMBL" id="NPKJ01000057">
    <property type="protein sequence ID" value="PAQ07709.1"/>
    <property type="molecule type" value="Genomic_DNA"/>
</dbReference>
<evidence type="ECO:0000256" key="4">
    <source>
        <dbReference type="ARBA" id="ARBA00022898"/>
    </source>
</evidence>
<dbReference type="GO" id="GO:0006545">
    <property type="term" value="P:glycine biosynthetic process"/>
    <property type="evidence" value="ECO:0007669"/>
    <property type="project" value="TreeGrafter"/>
</dbReference>
<accession>A0A271LHY1</accession>
<comment type="subunit">
    <text evidence="3">Homotetramer.</text>
</comment>
<dbReference type="GO" id="GO:0008732">
    <property type="term" value="F:L-allo-threonine aldolase activity"/>
    <property type="evidence" value="ECO:0007669"/>
    <property type="project" value="TreeGrafter"/>
</dbReference>
<evidence type="ECO:0000256" key="3">
    <source>
        <dbReference type="ARBA" id="ARBA00011881"/>
    </source>
</evidence>
<dbReference type="Gene3D" id="3.40.640.10">
    <property type="entry name" value="Type I PLP-dependent aspartate aminotransferase-like (Major domain)"/>
    <property type="match status" value="1"/>
</dbReference>
<evidence type="ECO:0000313" key="7">
    <source>
        <dbReference type="EMBL" id="PAQ07709.1"/>
    </source>
</evidence>
<comment type="cofactor">
    <cofactor evidence="1">
        <name>pyridoxal 5'-phosphate</name>
        <dbReference type="ChEBI" id="CHEBI:597326"/>
    </cofactor>
</comment>
<proteinExistence type="inferred from homology"/>
<dbReference type="Proteomes" id="UP000216442">
    <property type="component" value="Unassembled WGS sequence"/>
</dbReference>
<dbReference type="Pfam" id="PF01212">
    <property type="entry name" value="Beta_elim_lyase"/>
    <property type="match status" value="1"/>
</dbReference>
<dbReference type="PANTHER" id="PTHR48097:SF9">
    <property type="entry name" value="L-THREONINE ALDOLASE"/>
    <property type="match status" value="1"/>
</dbReference>
<evidence type="ECO:0000313" key="8">
    <source>
        <dbReference type="Proteomes" id="UP000216442"/>
    </source>
</evidence>
<name>A0A271LHY1_9HYPH</name>
<protein>
    <recommendedName>
        <fullName evidence="6">Aromatic amino acid beta-eliminating lyase/threonine aldolase domain-containing protein</fullName>
    </recommendedName>
</protein>
<gene>
    <name evidence="7" type="ORF">CIT26_20660</name>
</gene>
<feature type="region of interest" description="Disordered" evidence="5">
    <location>
        <begin position="99"/>
        <end position="151"/>
    </location>
</feature>
<dbReference type="GO" id="GO:0006567">
    <property type="term" value="P:L-threonine catabolic process"/>
    <property type="evidence" value="ECO:0007669"/>
    <property type="project" value="TreeGrafter"/>
</dbReference>